<name>A0A1V4JB79_PATFA</name>
<evidence type="ECO:0000313" key="1">
    <source>
        <dbReference type="EMBL" id="OPJ69438.1"/>
    </source>
</evidence>
<evidence type="ECO:0000313" key="2">
    <source>
        <dbReference type="Proteomes" id="UP000190648"/>
    </source>
</evidence>
<reference evidence="1 2" key="1">
    <citation type="submission" date="2016-02" db="EMBL/GenBank/DDBJ databases">
        <title>Band-tailed pigeon sequencing and assembly.</title>
        <authorList>
            <person name="Soares A.E."/>
            <person name="Novak B.J."/>
            <person name="Rice E.S."/>
            <person name="O'Connell B."/>
            <person name="Chang D."/>
            <person name="Weber S."/>
            <person name="Shapiro B."/>
        </authorList>
    </citation>
    <scope>NUCLEOTIDE SEQUENCE [LARGE SCALE GENOMIC DNA]</scope>
    <source>
        <strain evidence="1">BTP2013</strain>
        <tissue evidence="1">Blood</tissue>
    </source>
</reference>
<dbReference type="EMBL" id="LSYS01008075">
    <property type="protein sequence ID" value="OPJ69438.1"/>
    <property type="molecule type" value="Genomic_DNA"/>
</dbReference>
<dbReference type="AlphaFoldDB" id="A0A1V4JB79"/>
<organism evidence="1 2">
    <name type="scientific">Patagioenas fasciata monilis</name>
    <dbReference type="NCBI Taxonomy" id="372326"/>
    <lineage>
        <taxon>Eukaryota</taxon>
        <taxon>Metazoa</taxon>
        <taxon>Chordata</taxon>
        <taxon>Craniata</taxon>
        <taxon>Vertebrata</taxon>
        <taxon>Euteleostomi</taxon>
        <taxon>Archelosauria</taxon>
        <taxon>Archosauria</taxon>
        <taxon>Dinosauria</taxon>
        <taxon>Saurischia</taxon>
        <taxon>Theropoda</taxon>
        <taxon>Coelurosauria</taxon>
        <taxon>Aves</taxon>
        <taxon>Neognathae</taxon>
        <taxon>Neoaves</taxon>
        <taxon>Columbimorphae</taxon>
        <taxon>Columbiformes</taxon>
        <taxon>Columbidae</taxon>
        <taxon>Patagioenas</taxon>
    </lineage>
</organism>
<protein>
    <submittedName>
        <fullName evidence="1">Uncharacterized protein</fullName>
    </submittedName>
</protein>
<accession>A0A1V4JB79</accession>
<sequence length="82" mass="9565">MTSDLWLLPFSRPHRSVLRLEQKEPITEGFLPFGRRVAPGKGRAVAAVARRVARSRLLLPPGWLDKLNLHLVWKSWYFKAFR</sequence>
<proteinExistence type="predicted"/>
<keyword evidence="2" id="KW-1185">Reference proteome</keyword>
<gene>
    <name evidence="1" type="ORF">AV530_012492</name>
</gene>
<dbReference type="Proteomes" id="UP000190648">
    <property type="component" value="Unassembled WGS sequence"/>
</dbReference>
<comment type="caution">
    <text evidence="1">The sequence shown here is derived from an EMBL/GenBank/DDBJ whole genome shotgun (WGS) entry which is preliminary data.</text>
</comment>